<gene>
    <name evidence="1" type="ORF">C5167_049726</name>
</gene>
<keyword evidence="2" id="KW-1185">Reference proteome</keyword>
<accession>A0A4Y7KN09</accession>
<organism evidence="1 2">
    <name type="scientific">Papaver somniferum</name>
    <name type="common">Opium poppy</name>
    <dbReference type="NCBI Taxonomy" id="3469"/>
    <lineage>
        <taxon>Eukaryota</taxon>
        <taxon>Viridiplantae</taxon>
        <taxon>Streptophyta</taxon>
        <taxon>Embryophyta</taxon>
        <taxon>Tracheophyta</taxon>
        <taxon>Spermatophyta</taxon>
        <taxon>Magnoliopsida</taxon>
        <taxon>Ranunculales</taxon>
        <taxon>Papaveraceae</taxon>
        <taxon>Papaveroideae</taxon>
        <taxon>Papaver</taxon>
    </lineage>
</organism>
<proteinExistence type="predicted"/>
<name>A0A4Y7KN09_PAPSO</name>
<dbReference type="AlphaFoldDB" id="A0A4Y7KN09"/>
<dbReference type="EMBL" id="CM010722">
    <property type="protein sequence ID" value="RZC74246.1"/>
    <property type="molecule type" value="Genomic_DNA"/>
</dbReference>
<reference evidence="1 2" key="1">
    <citation type="journal article" date="2018" name="Science">
        <title>The opium poppy genome and morphinan production.</title>
        <authorList>
            <person name="Guo L."/>
            <person name="Winzer T."/>
            <person name="Yang X."/>
            <person name="Li Y."/>
            <person name="Ning Z."/>
            <person name="He Z."/>
            <person name="Teodor R."/>
            <person name="Lu Y."/>
            <person name="Bowser T.A."/>
            <person name="Graham I.A."/>
            <person name="Ye K."/>
        </authorList>
    </citation>
    <scope>NUCLEOTIDE SEQUENCE [LARGE SCALE GENOMIC DNA]</scope>
    <source>
        <strain evidence="2">cv. HN1</strain>
        <tissue evidence="1">Leaves</tissue>
    </source>
</reference>
<dbReference type="Gramene" id="RZC74246">
    <property type="protein sequence ID" value="RZC74246"/>
    <property type="gene ID" value="C5167_049726"/>
</dbReference>
<sequence>MRTESQALMKKCRNQCGRESCHASVYNKFTAFYPPRENCPAIDPYMQELINSEPYQVLINVVSLLSTYPFPLRPDASGLHIVTQFSFCDFVSCRETPLPT</sequence>
<dbReference type="Proteomes" id="UP000316621">
    <property type="component" value="Chromosome 8"/>
</dbReference>
<protein>
    <submittedName>
        <fullName evidence="1">Uncharacterized protein</fullName>
    </submittedName>
</protein>
<evidence type="ECO:0000313" key="2">
    <source>
        <dbReference type="Proteomes" id="UP000316621"/>
    </source>
</evidence>
<evidence type="ECO:0000313" key="1">
    <source>
        <dbReference type="EMBL" id="RZC74246.1"/>
    </source>
</evidence>